<dbReference type="Pfam" id="PF02371">
    <property type="entry name" value="Transposase_20"/>
    <property type="match status" value="1"/>
</dbReference>
<dbReference type="EMBL" id="BAAAOS010000079">
    <property type="protein sequence ID" value="GAA1620595.1"/>
    <property type="molecule type" value="Genomic_DNA"/>
</dbReference>
<dbReference type="PANTHER" id="PTHR33055:SF15">
    <property type="entry name" value="TRANSPOSASE-RELATED"/>
    <property type="match status" value="1"/>
</dbReference>
<comment type="caution">
    <text evidence="3">The sequence shown here is derived from an EMBL/GenBank/DDBJ whole genome shotgun (WGS) entry which is preliminary data.</text>
</comment>
<dbReference type="InterPro" id="IPR002525">
    <property type="entry name" value="Transp_IS110-like_N"/>
</dbReference>
<name>A0ABN2EWX9_9ACTN</name>
<gene>
    <name evidence="3" type="ORF">GCM10009789_87650</name>
</gene>
<accession>A0ABN2EWX9</accession>
<organism evidence="3 4">
    <name type="scientific">Kribbella sancticallisti</name>
    <dbReference type="NCBI Taxonomy" id="460087"/>
    <lineage>
        <taxon>Bacteria</taxon>
        <taxon>Bacillati</taxon>
        <taxon>Actinomycetota</taxon>
        <taxon>Actinomycetes</taxon>
        <taxon>Propionibacteriales</taxon>
        <taxon>Kribbellaceae</taxon>
        <taxon>Kribbella</taxon>
    </lineage>
</organism>
<dbReference type="PANTHER" id="PTHR33055">
    <property type="entry name" value="TRANSPOSASE FOR INSERTION SEQUENCE ELEMENT IS1111A"/>
    <property type="match status" value="1"/>
</dbReference>
<keyword evidence="4" id="KW-1185">Reference proteome</keyword>
<dbReference type="NCBIfam" id="NF033542">
    <property type="entry name" value="transpos_IS110"/>
    <property type="match status" value="1"/>
</dbReference>
<dbReference type="InterPro" id="IPR047650">
    <property type="entry name" value="Transpos_IS110"/>
</dbReference>
<protein>
    <recommendedName>
        <fullName evidence="5">Transposase IS116/IS110/IS902 family protein</fullName>
    </recommendedName>
</protein>
<dbReference type="RefSeq" id="WP_344222741.1">
    <property type="nucleotide sequence ID" value="NZ_BAAAOS010000079.1"/>
</dbReference>
<evidence type="ECO:0000259" key="2">
    <source>
        <dbReference type="Pfam" id="PF02371"/>
    </source>
</evidence>
<evidence type="ECO:0000313" key="4">
    <source>
        <dbReference type="Proteomes" id="UP001500393"/>
    </source>
</evidence>
<reference evidence="3 4" key="1">
    <citation type="journal article" date="2019" name="Int. J. Syst. Evol. Microbiol.">
        <title>The Global Catalogue of Microorganisms (GCM) 10K type strain sequencing project: providing services to taxonomists for standard genome sequencing and annotation.</title>
        <authorList>
            <consortium name="The Broad Institute Genomics Platform"/>
            <consortium name="The Broad Institute Genome Sequencing Center for Infectious Disease"/>
            <person name="Wu L."/>
            <person name="Ma J."/>
        </authorList>
    </citation>
    <scope>NUCLEOTIDE SEQUENCE [LARGE SCALE GENOMIC DNA]</scope>
    <source>
        <strain evidence="3 4">JCM 14969</strain>
    </source>
</reference>
<feature type="domain" description="Transposase IS110-like N-terminal" evidence="1">
    <location>
        <begin position="16"/>
        <end position="172"/>
    </location>
</feature>
<evidence type="ECO:0000313" key="3">
    <source>
        <dbReference type="EMBL" id="GAA1620595.1"/>
    </source>
</evidence>
<dbReference type="Proteomes" id="UP001500393">
    <property type="component" value="Unassembled WGS sequence"/>
</dbReference>
<feature type="domain" description="Transposase IS116/IS110/IS902 C-terminal" evidence="2">
    <location>
        <begin position="279"/>
        <end position="359"/>
    </location>
</feature>
<evidence type="ECO:0008006" key="5">
    <source>
        <dbReference type="Google" id="ProtNLM"/>
    </source>
</evidence>
<sequence length="412" mass="44775">MSLLQVALEPSTLVVAVDPGKVMNRVWVSDGSGLLVDPVSLPVSRDGIASLEEMIGCLACDRPSMVIAIEATGSLHRAWAGELERRHPGGVRMFAPSETKAARIQLGSGRFKSDDRDCAALTYLARQGAGRLVLEERGVETLRAAVRHRRSLVADRKVMQQRLHDQLNALCPGLSAPAGHGRGLAIEQPSGQAVLACAVAFAGRAPTVRSLQARAPGRFATADARYWADRWRACLPPPHDAEPRAARLAGDLARYRALRDDITVLEDDIAGLLAPTDGQILTTLPGVAVVRAAAFAAHSLPIDRFPDADHLYSATGLAPALYQSATLHRRGRISRQGLAEHRDALMGIAWGLSLFSPSFTQRDRDYRARGMAPIQARVALARHACRLAYRLLKTQQPFDEEAYRQGRHSRGR</sequence>
<evidence type="ECO:0000259" key="1">
    <source>
        <dbReference type="Pfam" id="PF01548"/>
    </source>
</evidence>
<dbReference type="Pfam" id="PF01548">
    <property type="entry name" value="DEDD_Tnp_IS110"/>
    <property type="match status" value="1"/>
</dbReference>
<proteinExistence type="predicted"/>
<dbReference type="InterPro" id="IPR003346">
    <property type="entry name" value="Transposase_20"/>
</dbReference>